<proteinExistence type="predicted"/>
<dbReference type="AlphaFoldDB" id="A0A0B6AWE2"/>
<gene>
    <name evidence="1" type="ORF">BG04_2129</name>
</gene>
<dbReference type="KEGG" id="bmeg:BG04_2129"/>
<sequence>MTNFYLKRQGARIRDNRFKRSSCAHLFLGKKERYLSSEFSFLYPTHAPTKKAANNNPPF</sequence>
<reference evidence="1 2" key="1">
    <citation type="journal article" date="2015" name="Genome Announc.">
        <title>Complete genome sequences for 35 biothreat assay-relevant bacillus species.</title>
        <authorList>
            <person name="Johnson S.L."/>
            <person name="Daligault H.E."/>
            <person name="Davenport K.W."/>
            <person name="Jaissle J."/>
            <person name="Frey K.G."/>
            <person name="Ladner J.T."/>
            <person name="Broomall S.M."/>
            <person name="Bishop-Lilly K.A."/>
            <person name="Bruce D.C."/>
            <person name="Gibbons H.S."/>
            <person name="Coyne S.R."/>
            <person name="Lo C.C."/>
            <person name="Meincke L."/>
            <person name="Munk A.C."/>
            <person name="Koroleva G.I."/>
            <person name="Rosenzweig C.N."/>
            <person name="Palacios G.F."/>
            <person name="Redden C.L."/>
            <person name="Minogue T.D."/>
            <person name="Chain P.S."/>
        </authorList>
    </citation>
    <scope>NUCLEOTIDE SEQUENCE [LARGE SCALE GENOMIC DNA]</scope>
    <source>
        <strain evidence="2">ATCC 14581 / DSM 32 / JCM 2506 / NBRC 15308 / NCIMB 9376 / NCTC 10342 / NRRL B-14308 / VKM B-512</strain>
    </source>
</reference>
<evidence type="ECO:0000313" key="2">
    <source>
        <dbReference type="Proteomes" id="UP000031829"/>
    </source>
</evidence>
<dbReference type="HOGENOM" id="CLU_2950655_0_0_9"/>
<protein>
    <submittedName>
        <fullName evidence="1">Uncharacterized protein</fullName>
    </submittedName>
</protein>
<organism evidence="1 2">
    <name type="scientific">Priestia megaterium (strain ATCC 14581 / DSM 32 / CCUG 1817 / JCM 2506 / NBRC 15308 / NCIMB 9376 / NCTC 10342 / NRRL B-14308 / VKM B-512 / Ford 19)</name>
    <name type="common">Bacillus megaterium</name>
    <dbReference type="NCBI Taxonomy" id="1348623"/>
    <lineage>
        <taxon>Bacteria</taxon>
        <taxon>Bacillati</taxon>
        <taxon>Bacillota</taxon>
        <taxon>Bacilli</taxon>
        <taxon>Bacillales</taxon>
        <taxon>Bacillaceae</taxon>
        <taxon>Priestia</taxon>
    </lineage>
</organism>
<evidence type="ECO:0000313" key="1">
    <source>
        <dbReference type="EMBL" id="AJI24988.1"/>
    </source>
</evidence>
<dbReference type="EMBL" id="CP009920">
    <property type="protein sequence ID" value="AJI24988.1"/>
    <property type="molecule type" value="Genomic_DNA"/>
</dbReference>
<accession>A0A0B6AWE2</accession>
<dbReference type="Proteomes" id="UP000031829">
    <property type="component" value="Chromosome"/>
</dbReference>
<name>A0A0B6AWE2_PRIM2</name>